<protein>
    <recommendedName>
        <fullName evidence="3">DDH domain-containing protein</fullName>
    </recommendedName>
</protein>
<name>A0A1G1V6B4_9BACT</name>
<dbReference type="PANTHER" id="PTHR47618:SF1">
    <property type="entry name" value="BIFUNCTIONAL OLIGORIBONUCLEASE AND PAP PHOSPHATASE NRNA"/>
    <property type="match status" value="1"/>
</dbReference>
<comment type="caution">
    <text evidence="1">The sequence shown here is derived from an EMBL/GenBank/DDBJ whole genome shotgun (WGS) entry which is preliminary data.</text>
</comment>
<dbReference type="SUPFAM" id="SSF64182">
    <property type="entry name" value="DHH phosphoesterases"/>
    <property type="match status" value="1"/>
</dbReference>
<dbReference type="InterPro" id="IPR038763">
    <property type="entry name" value="DHH_sf"/>
</dbReference>
<evidence type="ECO:0000313" key="2">
    <source>
        <dbReference type="Proteomes" id="UP000178319"/>
    </source>
</evidence>
<accession>A0A1G1V6B4</accession>
<reference evidence="1 2" key="1">
    <citation type="journal article" date="2016" name="Nat. Commun.">
        <title>Thousands of microbial genomes shed light on interconnected biogeochemical processes in an aquifer system.</title>
        <authorList>
            <person name="Anantharaman K."/>
            <person name="Brown C.T."/>
            <person name="Hug L.A."/>
            <person name="Sharon I."/>
            <person name="Castelle C.J."/>
            <person name="Probst A.J."/>
            <person name="Thomas B.C."/>
            <person name="Singh A."/>
            <person name="Wilkins M.J."/>
            <person name="Karaoz U."/>
            <person name="Brodie E.L."/>
            <person name="Williams K.H."/>
            <person name="Hubbard S.S."/>
            <person name="Banfield J.F."/>
        </authorList>
    </citation>
    <scope>NUCLEOTIDE SEQUENCE [LARGE SCALE GENOMIC DNA]</scope>
</reference>
<organism evidence="1 2">
    <name type="scientific">Candidatus Blackburnbacteria bacterium RIFCSPHIGHO2_02_FULL_44_20</name>
    <dbReference type="NCBI Taxonomy" id="1797516"/>
    <lineage>
        <taxon>Bacteria</taxon>
        <taxon>Candidatus Blackburniibacteriota</taxon>
    </lineage>
</organism>
<dbReference type="STRING" id="1797516.A3D26_01385"/>
<evidence type="ECO:0000313" key="1">
    <source>
        <dbReference type="EMBL" id="OGY10792.1"/>
    </source>
</evidence>
<gene>
    <name evidence="1" type="ORF">A3D26_01385</name>
</gene>
<dbReference type="InterPro" id="IPR051319">
    <property type="entry name" value="Oligoribo/pAp-PDE_c-di-AMP_PDE"/>
</dbReference>
<evidence type="ECO:0008006" key="3">
    <source>
        <dbReference type="Google" id="ProtNLM"/>
    </source>
</evidence>
<dbReference type="Proteomes" id="UP000178319">
    <property type="component" value="Unassembled WGS sequence"/>
</dbReference>
<proteinExistence type="predicted"/>
<dbReference type="PANTHER" id="PTHR47618">
    <property type="entry name" value="BIFUNCTIONAL OLIGORIBONUCLEASE AND PAP PHOSPHATASE NRNA"/>
    <property type="match status" value="1"/>
</dbReference>
<sequence>MQTLDIKSFQDNLKDIKSVVILMPENPSLDTVAGATSLMLALQEAGKETTIAAPSPMIVEFNRLVGVQKVTDSIDNKNLTISFEEYDATSVERVSYNIENGKFMLVISPKAGTTPPNKDQVIVGYRGVAGELVIVVGAASRDSLGKFAKNEELFNQNTRVAVVGNAPVQNFTQSLELINPQASSISEVVHDILESASLNVTPDIATNLFMGLRAGSDNFQKGITAETFTRASRLLSSGARLEPVTVVNPSPSPTPVVQNTPAEWTQEPRVYKGTTLP</sequence>
<dbReference type="EMBL" id="MHBZ01000029">
    <property type="protein sequence ID" value="OGY10792.1"/>
    <property type="molecule type" value="Genomic_DNA"/>
</dbReference>
<dbReference type="Gene3D" id="3.90.1640.10">
    <property type="entry name" value="inorganic pyrophosphatase (n-terminal core)"/>
    <property type="match status" value="2"/>
</dbReference>
<dbReference type="AlphaFoldDB" id="A0A1G1V6B4"/>